<evidence type="ECO:0000256" key="2">
    <source>
        <dbReference type="ARBA" id="ARBA00023134"/>
    </source>
</evidence>
<dbReference type="GO" id="GO:0046540">
    <property type="term" value="C:U4/U6 x U5 tri-snRNP complex"/>
    <property type="evidence" value="ECO:0007669"/>
    <property type="project" value="TreeGrafter"/>
</dbReference>
<sequence length="154" mass="17082">MSGTLHAGQEVRVLGKNDSFVDEEDSCTLLSSPGIDLCIVKTWTITDVNMNEDVFIYRPLKSNIQSIIKIAIEPVNPSEHPKIMDGLRKVNKSYPLLSTRLYESGEHVISAPSVVETSSLKWFAEASNKKNDDCRTAGEGSGRGRGEFFQVNYD</sequence>
<dbReference type="Gene3D" id="3.30.70.870">
    <property type="entry name" value="Elongation Factor G (Translational Gtpase), domain 3"/>
    <property type="match status" value="1"/>
</dbReference>
<dbReference type="EnsemblMetazoa" id="CPIJ005677-RA">
    <property type="protein sequence ID" value="CPIJ005677-PA"/>
    <property type="gene ID" value="CPIJ005677"/>
</dbReference>
<keyword evidence="3" id="KW-0687">Ribonucleoprotein</keyword>
<dbReference type="HOGENOM" id="CLU_1706000_0_0_1"/>
<proteinExistence type="predicted"/>
<dbReference type="VEuPathDB" id="VectorBase:CPIJ005677"/>
<evidence type="ECO:0000313" key="3">
    <source>
        <dbReference type="EMBL" id="EDS45855.1"/>
    </source>
</evidence>
<dbReference type="Proteomes" id="UP000002320">
    <property type="component" value="Unassembled WGS sequence"/>
</dbReference>
<dbReference type="KEGG" id="cqu:CpipJ_CPIJ005677"/>
<evidence type="ECO:0000256" key="1">
    <source>
        <dbReference type="ARBA" id="ARBA00022741"/>
    </source>
</evidence>
<dbReference type="GO" id="GO:0005525">
    <property type="term" value="F:GTP binding"/>
    <property type="evidence" value="ECO:0007669"/>
    <property type="project" value="UniProtKB-KW"/>
</dbReference>
<dbReference type="GO" id="GO:0000398">
    <property type="term" value="P:mRNA splicing, via spliceosome"/>
    <property type="evidence" value="ECO:0007669"/>
    <property type="project" value="TreeGrafter"/>
</dbReference>
<dbReference type="InterPro" id="IPR035647">
    <property type="entry name" value="EFG_III/V"/>
</dbReference>
<dbReference type="PANTHER" id="PTHR42908:SF6">
    <property type="entry name" value="116 KDA U5 SMALL NUCLEAR RIBONUCLEOPROTEIN COMPONENT"/>
    <property type="match status" value="1"/>
</dbReference>
<dbReference type="OrthoDB" id="364892at2759"/>
<keyword evidence="1" id="KW-0547">Nucleotide-binding</keyword>
<dbReference type="GO" id="GO:0071007">
    <property type="term" value="C:U2-type catalytic step 2 spliceosome"/>
    <property type="evidence" value="ECO:0007669"/>
    <property type="project" value="TreeGrafter"/>
</dbReference>
<reference evidence="4" key="2">
    <citation type="submission" date="2021-02" db="UniProtKB">
        <authorList>
            <consortium name="EnsemblMetazoa"/>
        </authorList>
    </citation>
    <scope>IDENTIFICATION</scope>
    <source>
        <strain evidence="4">JHB</strain>
    </source>
</reference>
<name>B0WEU2_CULQU</name>
<protein>
    <submittedName>
        <fullName evidence="3 4">Small nuclear ribonucleoprotein component</fullName>
    </submittedName>
</protein>
<dbReference type="STRING" id="7176.B0WEU2"/>
<dbReference type="GO" id="GO:0030623">
    <property type="term" value="F:U5 snRNA binding"/>
    <property type="evidence" value="ECO:0007669"/>
    <property type="project" value="TreeGrafter"/>
</dbReference>
<dbReference type="FunFam" id="3.30.70.870:FF:000002">
    <property type="entry name" value="Translation elongation factor 2"/>
    <property type="match status" value="1"/>
</dbReference>
<keyword evidence="2" id="KW-0342">GTP-binding</keyword>
<dbReference type="PANTHER" id="PTHR42908">
    <property type="entry name" value="TRANSLATION ELONGATION FACTOR-RELATED"/>
    <property type="match status" value="1"/>
</dbReference>
<dbReference type="eggNOG" id="KOG0468">
    <property type="taxonomic scope" value="Eukaryota"/>
</dbReference>
<dbReference type="SUPFAM" id="SSF54980">
    <property type="entry name" value="EF-G C-terminal domain-like"/>
    <property type="match status" value="1"/>
</dbReference>
<evidence type="ECO:0000313" key="5">
    <source>
        <dbReference type="Proteomes" id="UP000002320"/>
    </source>
</evidence>
<dbReference type="GO" id="GO:0005829">
    <property type="term" value="C:cytosol"/>
    <property type="evidence" value="ECO:0007669"/>
    <property type="project" value="TreeGrafter"/>
</dbReference>
<dbReference type="EMBL" id="DS231911">
    <property type="protein sequence ID" value="EDS45855.1"/>
    <property type="molecule type" value="Genomic_DNA"/>
</dbReference>
<keyword evidence="5" id="KW-1185">Reference proteome</keyword>
<gene>
    <name evidence="4" type="primary">6037300</name>
    <name evidence="3" type="ORF">CpipJ_CPIJ005677</name>
</gene>
<evidence type="ECO:0000313" key="4">
    <source>
        <dbReference type="EnsemblMetazoa" id="CPIJ005677-PA"/>
    </source>
</evidence>
<dbReference type="AlphaFoldDB" id="B0WEU2"/>
<dbReference type="GO" id="GO:0003924">
    <property type="term" value="F:GTPase activity"/>
    <property type="evidence" value="ECO:0007669"/>
    <property type="project" value="TreeGrafter"/>
</dbReference>
<reference evidence="3" key="1">
    <citation type="submission" date="2007-03" db="EMBL/GenBank/DDBJ databases">
        <title>Annotation of Culex pipiens quinquefasciatus.</title>
        <authorList>
            <consortium name="The Broad Institute Genome Sequencing Platform"/>
            <person name="Atkinson P.W."/>
            <person name="Hemingway J."/>
            <person name="Christensen B.M."/>
            <person name="Higgs S."/>
            <person name="Kodira C."/>
            <person name="Hannick L."/>
            <person name="Megy K."/>
            <person name="O'Leary S."/>
            <person name="Pearson M."/>
            <person name="Haas B.J."/>
            <person name="Mauceli E."/>
            <person name="Wortman J.R."/>
            <person name="Lee N.H."/>
            <person name="Guigo R."/>
            <person name="Stanke M."/>
            <person name="Alvarado L."/>
            <person name="Amedeo P."/>
            <person name="Antoine C.H."/>
            <person name="Arensburger P."/>
            <person name="Bidwell S.L."/>
            <person name="Crawford M."/>
            <person name="Camaro F."/>
            <person name="Devon K."/>
            <person name="Engels R."/>
            <person name="Hammond M."/>
            <person name="Howarth C."/>
            <person name="Koehrsen M."/>
            <person name="Lawson D."/>
            <person name="Montgomery P."/>
            <person name="Nene V."/>
            <person name="Nusbaum C."/>
            <person name="Puiu D."/>
            <person name="Romero-Severson J."/>
            <person name="Severson D.W."/>
            <person name="Shumway M."/>
            <person name="Sisk P."/>
            <person name="Stolte C."/>
            <person name="Zeng Q."/>
            <person name="Eisenstadt E."/>
            <person name="Fraser-Liggett C."/>
            <person name="Strausberg R."/>
            <person name="Galagan J."/>
            <person name="Birren B."/>
            <person name="Collins F.H."/>
        </authorList>
    </citation>
    <scope>NUCLEOTIDE SEQUENCE [LARGE SCALE GENOMIC DNA]</scope>
    <source>
        <strain evidence="3">JHB</strain>
    </source>
</reference>
<accession>B0WEU2</accession>
<dbReference type="VEuPathDB" id="VectorBase:CQUJHB005672"/>
<organism>
    <name type="scientific">Culex quinquefasciatus</name>
    <name type="common">Southern house mosquito</name>
    <name type="synonym">Culex pungens</name>
    <dbReference type="NCBI Taxonomy" id="7176"/>
    <lineage>
        <taxon>Eukaryota</taxon>
        <taxon>Metazoa</taxon>
        <taxon>Ecdysozoa</taxon>
        <taxon>Arthropoda</taxon>
        <taxon>Hexapoda</taxon>
        <taxon>Insecta</taxon>
        <taxon>Pterygota</taxon>
        <taxon>Neoptera</taxon>
        <taxon>Endopterygota</taxon>
        <taxon>Diptera</taxon>
        <taxon>Nematocera</taxon>
        <taxon>Culicoidea</taxon>
        <taxon>Culicidae</taxon>
        <taxon>Culicinae</taxon>
        <taxon>Culicini</taxon>
        <taxon>Culex</taxon>
        <taxon>Culex</taxon>
    </lineage>
</organism>